<name>A0A2W1NJ60_9FLAO</name>
<comment type="caution">
    <text evidence="2">The sequence shown here is derived from an EMBL/GenBank/DDBJ whole genome shotgun (WGS) entry which is preliminary data.</text>
</comment>
<reference evidence="2 3" key="1">
    <citation type="submission" date="2018-06" db="EMBL/GenBank/DDBJ databases">
        <title>The draft genome sequence of Crocinitomix sp. SM1701.</title>
        <authorList>
            <person name="Zhang X."/>
        </authorList>
    </citation>
    <scope>NUCLEOTIDE SEQUENCE [LARGE SCALE GENOMIC DNA]</scope>
    <source>
        <strain evidence="2 3">SM1701</strain>
    </source>
</reference>
<keyword evidence="1" id="KW-1133">Transmembrane helix</keyword>
<accession>A0A2W1NJ60</accession>
<keyword evidence="1" id="KW-0472">Membrane</keyword>
<feature type="transmembrane region" description="Helical" evidence="1">
    <location>
        <begin position="206"/>
        <end position="224"/>
    </location>
</feature>
<dbReference type="EMBL" id="QKSB01000021">
    <property type="protein sequence ID" value="PZE15662.1"/>
    <property type="molecule type" value="Genomic_DNA"/>
</dbReference>
<dbReference type="Proteomes" id="UP000249248">
    <property type="component" value="Unassembled WGS sequence"/>
</dbReference>
<dbReference type="RefSeq" id="WP_111064702.1">
    <property type="nucleotide sequence ID" value="NZ_JBHUCU010000038.1"/>
</dbReference>
<evidence type="ECO:0000256" key="1">
    <source>
        <dbReference type="SAM" id="Phobius"/>
    </source>
</evidence>
<proteinExistence type="predicted"/>
<protein>
    <submittedName>
        <fullName evidence="2">Uncharacterized protein</fullName>
    </submittedName>
</protein>
<sequence>MIEPNLLVALISLLVAIIALGASFYFFNKTTKSKNLLYTIESTQYKGDLVAESQAGEVVYKNKKVKNFTVSRIAIWNEGKETIFNEDIPKKGLLKITSEGGYNIYYARKLFEINPSNNCKVKFENGDAKLKFDYLDYREGSCIEVFHSGKTSWSLKISGSIIGSGDITHSPHISYPARKKKSIWISLLIFIFSTLISIPFLEIEHYSFAVAFAGLTAFLAYSSLPRIISSNYYRAKKTSLRLGVADDDTVLRAPDFPPTGRVRKRNKDAEAFWSEVDVNI</sequence>
<feature type="transmembrane region" description="Helical" evidence="1">
    <location>
        <begin position="182"/>
        <end position="200"/>
    </location>
</feature>
<organism evidence="2 3">
    <name type="scientific">Putridiphycobacter roseus</name>
    <dbReference type="NCBI Taxonomy" id="2219161"/>
    <lineage>
        <taxon>Bacteria</taxon>
        <taxon>Pseudomonadati</taxon>
        <taxon>Bacteroidota</taxon>
        <taxon>Flavobacteriia</taxon>
        <taxon>Flavobacteriales</taxon>
        <taxon>Crocinitomicaceae</taxon>
        <taxon>Putridiphycobacter</taxon>
    </lineage>
</organism>
<dbReference type="AlphaFoldDB" id="A0A2W1NJ60"/>
<evidence type="ECO:0000313" key="3">
    <source>
        <dbReference type="Proteomes" id="UP000249248"/>
    </source>
</evidence>
<gene>
    <name evidence="2" type="ORF">DNU06_16965</name>
</gene>
<feature type="transmembrane region" description="Helical" evidence="1">
    <location>
        <begin position="6"/>
        <end position="27"/>
    </location>
</feature>
<evidence type="ECO:0000313" key="2">
    <source>
        <dbReference type="EMBL" id="PZE15662.1"/>
    </source>
</evidence>
<keyword evidence="1" id="KW-0812">Transmembrane</keyword>
<keyword evidence="3" id="KW-1185">Reference proteome</keyword>
<dbReference type="OrthoDB" id="1496331at2"/>